<dbReference type="PROSITE" id="PS50048">
    <property type="entry name" value="ZN2_CY6_FUNGAL_2"/>
    <property type="match status" value="1"/>
</dbReference>
<dbReference type="EMBL" id="JYKN01001573">
    <property type="protein sequence ID" value="KKK19906.1"/>
    <property type="molecule type" value="Genomic_DNA"/>
</dbReference>
<dbReference type="AlphaFoldDB" id="A0A0F8VA43"/>
<dbReference type="CDD" id="cd00067">
    <property type="entry name" value="GAL4"/>
    <property type="match status" value="1"/>
</dbReference>
<dbReference type="Gene3D" id="4.10.240.10">
    <property type="entry name" value="Zn(2)-C6 fungal-type DNA-binding domain"/>
    <property type="match status" value="1"/>
</dbReference>
<dbReference type="GO" id="GO:0000981">
    <property type="term" value="F:DNA-binding transcription factor activity, RNA polymerase II-specific"/>
    <property type="evidence" value="ECO:0007669"/>
    <property type="project" value="InterPro"/>
</dbReference>
<dbReference type="InterPro" id="IPR053178">
    <property type="entry name" value="Osmoadaptation_assoc"/>
</dbReference>
<dbReference type="VEuPathDB" id="FungiDB:P175DRAFT_0415671"/>
<sequence>MVAVPKSKGCLSCLSRKVKCDETHPQCLRCIKRGVQCPGYDRRFKFHDQTSRLRERHCRESASSCRNLVQREYHQRLLPRVTIDETIEPGLNQEALNIQTKELFHGFVMYYLPGIYSSFCSRVEVNWMDFVRNNWLTFPPALVWAIRALNVFHMAAQKGNSEDLLNARQMYGRAIRDFISLLQSQSALTDESLATAVLLGGYEILDGSCPHSWVLHSRGIRQIMCARGPEAHKAGMGRTLMLSFRPFLVAEAFMHGEPCFLGQPEWTSMVNDIARTEDRRGQNSLLGPTVDYAFNEIAKCPGYYIASRSILTSSDIPDPSALHGLTEGMSRAKENLLRLQTILIRGSGDTPPAASFSSPISSTHASKIVHLTGHGIGSAIALIDKLTTAVQIDLNREIPRHRVSPLSGFNGMQCKDPQRALSEGSTCSKKTQLLKGIDPTEVDGNIYSIGDRLDEFSLTMGMVNCGVDIRGDFRQGPHLG</sequence>
<dbReference type="Pfam" id="PF00172">
    <property type="entry name" value="Zn_clus"/>
    <property type="match status" value="1"/>
</dbReference>
<protein>
    <recommendedName>
        <fullName evidence="5">Zn(2)-C6 fungal-type domain-containing protein</fullName>
    </recommendedName>
</protein>
<dbReference type="InterPro" id="IPR036864">
    <property type="entry name" value="Zn2-C6_fun-type_DNA-bd_sf"/>
</dbReference>
<dbReference type="OrthoDB" id="3525185at2759"/>
<keyword evidence="1" id="KW-0805">Transcription regulation</keyword>
<proteinExistence type="predicted"/>
<evidence type="ECO:0000256" key="4">
    <source>
        <dbReference type="ARBA" id="ARBA00023242"/>
    </source>
</evidence>
<keyword evidence="4" id="KW-0539">Nucleus</keyword>
<dbReference type="GO" id="GO:0003677">
    <property type="term" value="F:DNA binding"/>
    <property type="evidence" value="ECO:0007669"/>
    <property type="project" value="UniProtKB-KW"/>
</dbReference>
<dbReference type="InterPro" id="IPR001138">
    <property type="entry name" value="Zn2Cys6_DnaBD"/>
</dbReference>
<gene>
    <name evidence="6" type="ORF">AOCH_000212</name>
</gene>
<name>A0A0F8VA43_9EURO</name>
<evidence type="ECO:0000259" key="5">
    <source>
        <dbReference type="PROSITE" id="PS50048"/>
    </source>
</evidence>
<evidence type="ECO:0000256" key="1">
    <source>
        <dbReference type="ARBA" id="ARBA00023015"/>
    </source>
</evidence>
<evidence type="ECO:0000256" key="2">
    <source>
        <dbReference type="ARBA" id="ARBA00023125"/>
    </source>
</evidence>
<dbReference type="SUPFAM" id="SSF57701">
    <property type="entry name" value="Zn2/Cys6 DNA-binding domain"/>
    <property type="match status" value="1"/>
</dbReference>
<accession>A0A0F8VA43</accession>
<keyword evidence="3" id="KW-0804">Transcription</keyword>
<comment type="caution">
    <text evidence="6">The sequence shown here is derived from an EMBL/GenBank/DDBJ whole genome shotgun (WGS) entry which is preliminary data.</text>
</comment>
<evidence type="ECO:0000313" key="7">
    <source>
        <dbReference type="Proteomes" id="UP000034947"/>
    </source>
</evidence>
<dbReference type="GO" id="GO:0008270">
    <property type="term" value="F:zinc ion binding"/>
    <property type="evidence" value="ECO:0007669"/>
    <property type="project" value="InterPro"/>
</dbReference>
<keyword evidence="2" id="KW-0238">DNA-binding</keyword>
<organism evidence="6 7">
    <name type="scientific">Aspergillus ochraceoroseus</name>
    <dbReference type="NCBI Taxonomy" id="138278"/>
    <lineage>
        <taxon>Eukaryota</taxon>
        <taxon>Fungi</taxon>
        <taxon>Dikarya</taxon>
        <taxon>Ascomycota</taxon>
        <taxon>Pezizomycotina</taxon>
        <taxon>Eurotiomycetes</taxon>
        <taxon>Eurotiomycetidae</taxon>
        <taxon>Eurotiales</taxon>
        <taxon>Aspergillaceae</taxon>
        <taxon>Aspergillus</taxon>
        <taxon>Aspergillus subgen. Nidulantes</taxon>
    </lineage>
</organism>
<evidence type="ECO:0000313" key="6">
    <source>
        <dbReference type="EMBL" id="KKK19906.1"/>
    </source>
</evidence>
<dbReference type="Proteomes" id="UP000034947">
    <property type="component" value="Unassembled WGS sequence"/>
</dbReference>
<feature type="domain" description="Zn(2)-C6 fungal-type" evidence="5">
    <location>
        <begin position="9"/>
        <end position="37"/>
    </location>
</feature>
<dbReference type="SMART" id="SM00066">
    <property type="entry name" value="GAL4"/>
    <property type="match status" value="1"/>
</dbReference>
<keyword evidence="7" id="KW-1185">Reference proteome</keyword>
<dbReference type="PANTHER" id="PTHR38111:SF6">
    <property type="entry name" value="FINGER DOMAIN PROTEIN, PUTATIVE (AFU_ORTHOLOGUE AFUA_8G01940)-RELATED"/>
    <property type="match status" value="1"/>
</dbReference>
<evidence type="ECO:0000256" key="3">
    <source>
        <dbReference type="ARBA" id="ARBA00023163"/>
    </source>
</evidence>
<reference evidence="6 7" key="1">
    <citation type="submission" date="2015-02" db="EMBL/GenBank/DDBJ databases">
        <title>Draft Genome Sequences of Two Closely-Related Aflatoxigenic Aspergillus Species Obtained from the Cote d'Ivoire.</title>
        <authorList>
            <person name="Moore G.G."/>
            <person name="Beltz S.B."/>
            <person name="Mack B.M."/>
        </authorList>
    </citation>
    <scope>NUCLEOTIDE SEQUENCE [LARGE SCALE GENOMIC DNA]</scope>
    <source>
        <strain evidence="6 7">SRRC1432</strain>
    </source>
</reference>
<dbReference type="PANTHER" id="PTHR38111">
    <property type="entry name" value="ZN(2)-C6 FUNGAL-TYPE DOMAIN-CONTAINING PROTEIN-RELATED"/>
    <property type="match status" value="1"/>
</dbReference>